<evidence type="ECO:0000313" key="1">
    <source>
        <dbReference type="EMBL" id="OCT64055.1"/>
    </source>
</evidence>
<name>A0A974H4G0_XENLA</name>
<protein>
    <submittedName>
        <fullName evidence="1">Uncharacterized protein</fullName>
    </submittedName>
</protein>
<reference evidence="2" key="1">
    <citation type="journal article" date="2016" name="Nature">
        <title>Genome evolution in the allotetraploid frog Xenopus laevis.</title>
        <authorList>
            <person name="Session A.M."/>
            <person name="Uno Y."/>
            <person name="Kwon T."/>
            <person name="Chapman J.A."/>
            <person name="Toyoda A."/>
            <person name="Takahashi S."/>
            <person name="Fukui A."/>
            <person name="Hikosaka A."/>
            <person name="Suzuki A."/>
            <person name="Kondo M."/>
            <person name="van Heeringen S.J."/>
            <person name="Quigley I."/>
            <person name="Heinz S."/>
            <person name="Ogino H."/>
            <person name="Ochi H."/>
            <person name="Hellsten U."/>
            <person name="Lyons J.B."/>
            <person name="Simakov O."/>
            <person name="Putnam N."/>
            <person name="Stites J."/>
            <person name="Kuroki Y."/>
            <person name="Tanaka T."/>
            <person name="Michiue T."/>
            <person name="Watanabe M."/>
            <person name="Bogdanovic O."/>
            <person name="Lister R."/>
            <person name="Georgiou G."/>
            <person name="Paranjpe S.S."/>
            <person name="van Kruijsbergen I."/>
            <person name="Shu S."/>
            <person name="Carlson J."/>
            <person name="Kinoshita T."/>
            <person name="Ohta Y."/>
            <person name="Mawaribuchi S."/>
            <person name="Jenkins J."/>
            <person name="Grimwood J."/>
            <person name="Schmutz J."/>
            <person name="Mitros T."/>
            <person name="Mozaffari S.V."/>
            <person name="Suzuki Y."/>
            <person name="Haramoto Y."/>
            <person name="Yamamoto T.S."/>
            <person name="Takagi C."/>
            <person name="Heald R."/>
            <person name="Miller K."/>
            <person name="Haudenschild C."/>
            <person name="Kitzman J."/>
            <person name="Nakayama T."/>
            <person name="Izutsu Y."/>
            <person name="Robert J."/>
            <person name="Fortriede J."/>
            <person name="Burns K."/>
            <person name="Lotay V."/>
            <person name="Karimi K."/>
            <person name="Yasuoka Y."/>
            <person name="Dichmann D.S."/>
            <person name="Flajnik M.F."/>
            <person name="Houston D.W."/>
            <person name="Shendure J."/>
            <person name="DuPasquier L."/>
            <person name="Vize P.D."/>
            <person name="Zorn A.M."/>
            <person name="Ito M."/>
            <person name="Marcotte E.M."/>
            <person name="Wallingford J.B."/>
            <person name="Ito Y."/>
            <person name="Asashima M."/>
            <person name="Ueno N."/>
            <person name="Matsuda Y."/>
            <person name="Veenstra G.J."/>
            <person name="Fujiyama A."/>
            <person name="Harland R.M."/>
            <person name="Taira M."/>
            <person name="Rokhsar D.S."/>
        </authorList>
    </citation>
    <scope>NUCLEOTIDE SEQUENCE [LARGE SCALE GENOMIC DNA]</scope>
    <source>
        <strain evidence="2">J</strain>
    </source>
</reference>
<dbReference type="EMBL" id="CM004482">
    <property type="protein sequence ID" value="OCT64055.1"/>
    <property type="molecule type" value="Genomic_DNA"/>
</dbReference>
<accession>A0A974H4G0</accession>
<evidence type="ECO:0000313" key="2">
    <source>
        <dbReference type="Proteomes" id="UP000694892"/>
    </source>
</evidence>
<organism evidence="1 2">
    <name type="scientific">Xenopus laevis</name>
    <name type="common">African clawed frog</name>
    <dbReference type="NCBI Taxonomy" id="8355"/>
    <lineage>
        <taxon>Eukaryota</taxon>
        <taxon>Metazoa</taxon>
        <taxon>Chordata</taxon>
        <taxon>Craniata</taxon>
        <taxon>Vertebrata</taxon>
        <taxon>Euteleostomi</taxon>
        <taxon>Amphibia</taxon>
        <taxon>Batrachia</taxon>
        <taxon>Anura</taxon>
        <taxon>Pipoidea</taxon>
        <taxon>Pipidae</taxon>
        <taxon>Xenopodinae</taxon>
        <taxon>Xenopus</taxon>
        <taxon>Xenopus</taxon>
    </lineage>
</organism>
<dbReference type="AlphaFoldDB" id="A0A974H4G0"/>
<proteinExistence type="predicted"/>
<dbReference type="Proteomes" id="UP000694892">
    <property type="component" value="Chromosome 9_10L"/>
</dbReference>
<gene>
    <name evidence="1" type="ORF">XELAEV_18045157mg</name>
</gene>
<sequence length="99" mass="10940">MSRHGGKLTNIAPEMVFWMLTRHWIRQEIVNWTVIRNLTTVGQAGAPRPGYSSGTPGIGTRHKIKLMVSKQGSPTAGQQKFPRTVSHLTTYSRAPLSLG</sequence>